<keyword evidence="5" id="KW-1185">Reference proteome</keyword>
<dbReference type="GO" id="GO:0005524">
    <property type="term" value="F:ATP binding"/>
    <property type="evidence" value="ECO:0007669"/>
    <property type="project" value="UniProtKB-UniRule"/>
</dbReference>
<dbReference type="InterPro" id="IPR011095">
    <property type="entry name" value="Dala_Dala_lig_C"/>
</dbReference>
<dbReference type="Proteomes" id="UP000056322">
    <property type="component" value="Chromosome 1"/>
</dbReference>
<dbReference type="PANTHER" id="PTHR21621">
    <property type="entry name" value="RIBOSOMAL PROTEIN S6 MODIFICATION PROTEIN"/>
    <property type="match status" value="1"/>
</dbReference>
<proteinExistence type="predicted"/>
<dbReference type="STRING" id="1581680.BN1209_1154"/>
<feature type="domain" description="ATP-grasp" evidence="3">
    <location>
        <begin position="226"/>
        <end position="481"/>
    </location>
</feature>
<keyword evidence="1" id="KW-0436">Ligase</keyword>
<dbReference type="OrthoDB" id="9803907at2"/>
<dbReference type="PANTHER" id="PTHR21621:SF0">
    <property type="entry name" value="BETA-CITRYLGLUTAMATE SYNTHASE B-RELATED"/>
    <property type="match status" value="1"/>
</dbReference>
<keyword evidence="2" id="KW-0067">ATP-binding</keyword>
<evidence type="ECO:0000256" key="2">
    <source>
        <dbReference type="PROSITE-ProRule" id="PRU00409"/>
    </source>
</evidence>
<reference evidence="5" key="1">
    <citation type="submission" date="2014-12" db="EMBL/GenBank/DDBJ databases">
        <authorList>
            <person name="Salcher M.M."/>
        </authorList>
    </citation>
    <scope>NUCLEOTIDE SEQUENCE [LARGE SCALE GENOMIC DNA]</scope>
    <source>
        <strain evidence="5">MMS-10A-171</strain>
    </source>
</reference>
<evidence type="ECO:0000313" key="5">
    <source>
        <dbReference type="Proteomes" id="UP000056322"/>
    </source>
</evidence>
<dbReference type="HOGENOM" id="CLU_423181_0_0_4"/>
<evidence type="ECO:0000313" key="4">
    <source>
        <dbReference type="EMBL" id="CEN56195.1"/>
    </source>
</evidence>
<keyword evidence="2" id="KW-0547">Nucleotide-binding</keyword>
<dbReference type="GO" id="GO:0008716">
    <property type="term" value="F:D-alanine-D-alanine ligase activity"/>
    <property type="evidence" value="ECO:0007669"/>
    <property type="project" value="InterPro"/>
</dbReference>
<dbReference type="GO" id="GO:0009432">
    <property type="term" value="P:SOS response"/>
    <property type="evidence" value="ECO:0007669"/>
    <property type="project" value="TreeGrafter"/>
</dbReference>
<dbReference type="Gene3D" id="3.30.470.20">
    <property type="entry name" value="ATP-grasp fold, B domain"/>
    <property type="match status" value="2"/>
</dbReference>
<organism evidence="4 5">
    <name type="scientific">Candidatus Methylopumilus turicensis</name>
    <dbReference type="NCBI Taxonomy" id="1581680"/>
    <lineage>
        <taxon>Bacteria</taxon>
        <taxon>Pseudomonadati</taxon>
        <taxon>Pseudomonadota</taxon>
        <taxon>Betaproteobacteria</taxon>
        <taxon>Nitrosomonadales</taxon>
        <taxon>Methylophilaceae</taxon>
        <taxon>Candidatus Methylopumilus</taxon>
    </lineage>
</organism>
<name>A0A0B7IVF5_9PROT</name>
<dbReference type="PROSITE" id="PS50975">
    <property type="entry name" value="ATP_GRASP"/>
    <property type="match status" value="1"/>
</dbReference>
<dbReference type="KEGG" id="mbac:BN1209_1154"/>
<dbReference type="AlphaFoldDB" id="A0A0B7IVF5"/>
<sequence>MLKIISHQFIRDYLPQSFLPTTKILLCYSPSSINPEKIEFFITNFFELFEKEKKVKSLSKIQGVYKTFNPDDMKVFKMICLILELSAEACGMPKVNSRFTQQKENDDKILFQLFCEEPDQNRSYIFLLIQELVNVFNRCIQVDYQSLVDLSVFRNLLKGIKSIAPQGVNTIRFIQSARDLNIPCRKLANNTYQFGWGRKSKWFDSSFTDKTPTVSANLVKNKIACNLFLRNLGFPVPRSSMIKSLKDATRIANLFSYPVVIKPTNLDQGIGVYCDLKTVSEIEDAFKKVSKISSQIMIEEHIGGKDYRLQVCEDVVYWAIERKGPAVIGDGKKSIQELIAIFNDLRSFENKTSEIEWPLISLNQDIKDYLRINDYKLEDIPSKGKEVKLRAANNISGGGTMFPVLNIAHQDNLNLAIDAAKCLRLDIAGIDLIIPDISISWKEQKAAICEVNAMPQISAGHHQYILKKTMPENGRIPTILFIGNFIDTPRYQSLVSLATSKKLNIGTATSNEVRFNSKKITTTESLLQSSNRLVSDPTVDAIFMHMNSNDQFNLSFPVDKFDAIVIVDKFEDESKIRKNIRWFENLTLFSNRILSLKEEAFQIATVLNQSKCKIEEITTEKLNTFIEELLDNYVNHTFNR</sequence>
<dbReference type="InterPro" id="IPR011761">
    <property type="entry name" value="ATP-grasp"/>
</dbReference>
<dbReference type="RefSeq" id="WP_045751344.1">
    <property type="nucleotide sequence ID" value="NZ_LN794158.1"/>
</dbReference>
<evidence type="ECO:0000256" key="1">
    <source>
        <dbReference type="ARBA" id="ARBA00022598"/>
    </source>
</evidence>
<dbReference type="GO" id="GO:0005737">
    <property type="term" value="C:cytoplasm"/>
    <property type="evidence" value="ECO:0007669"/>
    <property type="project" value="TreeGrafter"/>
</dbReference>
<dbReference type="EMBL" id="LN794158">
    <property type="protein sequence ID" value="CEN56195.1"/>
    <property type="molecule type" value="Genomic_DNA"/>
</dbReference>
<dbReference type="Pfam" id="PF07478">
    <property type="entry name" value="Dala_Dala_lig_C"/>
    <property type="match status" value="1"/>
</dbReference>
<gene>
    <name evidence="4" type="ORF">BN1209_1154</name>
</gene>
<protein>
    <recommendedName>
        <fullName evidence="3">ATP-grasp domain-containing protein</fullName>
    </recommendedName>
</protein>
<dbReference type="SUPFAM" id="SSF56059">
    <property type="entry name" value="Glutathione synthetase ATP-binding domain-like"/>
    <property type="match status" value="1"/>
</dbReference>
<dbReference type="GO" id="GO:0018169">
    <property type="term" value="F:ribosomal S6-glutamic acid ligase activity"/>
    <property type="evidence" value="ECO:0007669"/>
    <property type="project" value="TreeGrafter"/>
</dbReference>
<dbReference type="GO" id="GO:0046872">
    <property type="term" value="F:metal ion binding"/>
    <property type="evidence" value="ECO:0007669"/>
    <property type="project" value="InterPro"/>
</dbReference>
<accession>A0A0B7IVF5</accession>
<evidence type="ECO:0000259" key="3">
    <source>
        <dbReference type="PROSITE" id="PS50975"/>
    </source>
</evidence>